<dbReference type="EMBL" id="CADIJO010000002">
    <property type="protein sequence ID" value="CAB3666841.1"/>
    <property type="molecule type" value="Genomic_DNA"/>
</dbReference>
<gene>
    <name evidence="4" type="ORF">LMG3458_00885</name>
</gene>
<evidence type="ECO:0000256" key="2">
    <source>
        <dbReference type="ARBA" id="ARBA00023043"/>
    </source>
</evidence>
<dbReference type="RefSeq" id="WP_175191198.1">
    <property type="nucleotide sequence ID" value="NZ_CADIJO010000002.1"/>
</dbReference>
<dbReference type="Proteomes" id="UP000494111">
    <property type="component" value="Unassembled WGS sequence"/>
</dbReference>
<dbReference type="Pfam" id="PF13606">
    <property type="entry name" value="Ank_3"/>
    <property type="match status" value="1"/>
</dbReference>
<evidence type="ECO:0000313" key="4">
    <source>
        <dbReference type="EMBL" id="CAB3666841.1"/>
    </source>
</evidence>
<dbReference type="SMART" id="SM00248">
    <property type="entry name" value="ANK"/>
    <property type="match status" value="3"/>
</dbReference>
<keyword evidence="1" id="KW-0677">Repeat</keyword>
<evidence type="ECO:0000256" key="1">
    <source>
        <dbReference type="ARBA" id="ARBA00022737"/>
    </source>
</evidence>
<dbReference type="PANTHER" id="PTHR24141:SF1">
    <property type="entry name" value="2-5A-DEPENDENT RIBONUCLEASE"/>
    <property type="match status" value="1"/>
</dbReference>
<sequence>MVNIAGLGKFADVPPFATAVLANDVAALDAFLAGGADINAAIVLSPHVQVLPIELALVAQCTASTRWLVEHGAHLNDTRAPAFVLAARHATPDMMRYLVQHGADIHARLKVGGDAYQQALYGKKFKHLPVIDALGHTAAVHAGGAFRSAVFNRQYPAITFFLGHGVDVNFRERDQVFPDCATPLMVAARNRDAKTCRLLVEHGADVTLANRDGERPYTIAMEQDDAALADYFKSLETPELHSVAHRLHALKPYKLVPELLAFLQGAQRRIELPDSDFGFVEFFALTDTIAMQAGRRKVLRLSRASGDYSDILLVWNPASQRIGYWDIEHEEYGDIAGFNEFMAAPALHMNRVLEGD</sequence>
<evidence type="ECO:0000313" key="5">
    <source>
        <dbReference type="Proteomes" id="UP000494111"/>
    </source>
</evidence>
<accession>A0A6S6Z9G3</accession>
<proteinExistence type="predicted"/>
<name>A0A6S6Z9G3_9BURK</name>
<evidence type="ECO:0000256" key="3">
    <source>
        <dbReference type="PROSITE-ProRule" id="PRU00023"/>
    </source>
</evidence>
<dbReference type="SUPFAM" id="SSF48403">
    <property type="entry name" value="Ankyrin repeat"/>
    <property type="match status" value="1"/>
</dbReference>
<dbReference type="Pfam" id="PF12796">
    <property type="entry name" value="Ank_2"/>
    <property type="match status" value="1"/>
</dbReference>
<organism evidence="4 5">
    <name type="scientific">Achromobacter deleyi</name>
    <dbReference type="NCBI Taxonomy" id="1353891"/>
    <lineage>
        <taxon>Bacteria</taxon>
        <taxon>Pseudomonadati</taxon>
        <taxon>Pseudomonadota</taxon>
        <taxon>Betaproteobacteria</taxon>
        <taxon>Burkholderiales</taxon>
        <taxon>Alcaligenaceae</taxon>
        <taxon>Achromobacter</taxon>
    </lineage>
</organism>
<dbReference type="PROSITE" id="PS50088">
    <property type="entry name" value="ANK_REPEAT"/>
    <property type="match status" value="1"/>
</dbReference>
<dbReference type="PROSITE" id="PS50297">
    <property type="entry name" value="ANK_REP_REGION"/>
    <property type="match status" value="1"/>
</dbReference>
<protein>
    <submittedName>
        <fullName evidence="4">Uncharacterized protein</fullName>
    </submittedName>
</protein>
<dbReference type="GO" id="GO:0003723">
    <property type="term" value="F:RNA binding"/>
    <property type="evidence" value="ECO:0007669"/>
    <property type="project" value="TreeGrafter"/>
</dbReference>
<dbReference type="AlphaFoldDB" id="A0A6S6Z9G3"/>
<dbReference type="PANTHER" id="PTHR24141">
    <property type="entry name" value="2-5A-DEPENDENT RIBONUCLEASE"/>
    <property type="match status" value="1"/>
</dbReference>
<dbReference type="GO" id="GO:0004540">
    <property type="term" value="F:RNA nuclease activity"/>
    <property type="evidence" value="ECO:0007669"/>
    <property type="project" value="TreeGrafter"/>
</dbReference>
<dbReference type="InterPro" id="IPR002110">
    <property type="entry name" value="Ankyrin_rpt"/>
</dbReference>
<reference evidence="4 5" key="1">
    <citation type="submission" date="2020-04" db="EMBL/GenBank/DDBJ databases">
        <authorList>
            <person name="De Canck E."/>
        </authorList>
    </citation>
    <scope>NUCLEOTIDE SEQUENCE [LARGE SCALE GENOMIC DNA]</scope>
    <source>
        <strain evidence="4 5">LMG 3458</strain>
    </source>
</reference>
<dbReference type="Gene3D" id="1.25.40.20">
    <property type="entry name" value="Ankyrin repeat-containing domain"/>
    <property type="match status" value="1"/>
</dbReference>
<feature type="repeat" description="ANK" evidence="3">
    <location>
        <begin position="179"/>
        <end position="211"/>
    </location>
</feature>
<dbReference type="InterPro" id="IPR036770">
    <property type="entry name" value="Ankyrin_rpt-contain_sf"/>
</dbReference>
<dbReference type="GO" id="GO:0006396">
    <property type="term" value="P:RNA processing"/>
    <property type="evidence" value="ECO:0007669"/>
    <property type="project" value="TreeGrafter"/>
</dbReference>
<keyword evidence="2 3" id="KW-0040">ANK repeat</keyword>